<evidence type="ECO:0000313" key="4">
    <source>
        <dbReference type="Proteomes" id="UP001549036"/>
    </source>
</evidence>
<feature type="signal peptide" evidence="2">
    <location>
        <begin position="1"/>
        <end position="25"/>
    </location>
</feature>
<sequence length="396" mass="42683">MFRVFFIRVLLFIASALLATTTARAGLQFQAGQTDWGLHYILVSGDFAYQDDLSIFENQVRSNSATTVTFASPGGNIQKAMELGRLIRRLGINTIQFKAVECASACSLAFLGGVIRYADPGSIGVHKSSFQGNVPLTTQEAVSAVQQITADVMTYMIEMGVDPALLQLSLQYDSNDIRYLSMSEMVKYQVVTFVPGAGQSQVASQAPSSTPTPQPQVTPPPTAAPPPSVAPPPPAALSLAIPQARSGRIGHPKGSAPLKAVPEGKSANVAVLRNGSWVAILGNSGRWYRVQAGNQVGYMHDTWVHVDQYDSGPFGKRHIQVKSFNNYADAEAYVRSASIPLSAYLATNGWFAITLESTYDEQMAKSLVNEMKARGAIPDDAYATFGNTYVRKVCCQ</sequence>
<dbReference type="InterPro" id="IPR029045">
    <property type="entry name" value="ClpP/crotonase-like_dom_sf"/>
</dbReference>
<evidence type="ECO:0000256" key="1">
    <source>
        <dbReference type="SAM" id="MobiDB-lite"/>
    </source>
</evidence>
<dbReference type="Gene3D" id="2.30.30.40">
    <property type="entry name" value="SH3 Domains"/>
    <property type="match status" value="1"/>
</dbReference>
<keyword evidence="4" id="KW-1185">Reference proteome</keyword>
<feature type="chain" id="PRO_5047418661" description="SH3b domain-containing protein" evidence="2">
    <location>
        <begin position="26"/>
        <end position="396"/>
    </location>
</feature>
<dbReference type="SUPFAM" id="SSF52096">
    <property type="entry name" value="ClpP/crotonase"/>
    <property type="match status" value="1"/>
</dbReference>
<organism evidence="3 4">
    <name type="scientific">Mesorhizobium shonense</name>
    <dbReference type="NCBI Taxonomy" id="1209948"/>
    <lineage>
        <taxon>Bacteria</taxon>
        <taxon>Pseudomonadati</taxon>
        <taxon>Pseudomonadota</taxon>
        <taxon>Alphaproteobacteria</taxon>
        <taxon>Hyphomicrobiales</taxon>
        <taxon>Phyllobacteriaceae</taxon>
        <taxon>Mesorhizobium</taxon>
    </lineage>
</organism>
<comment type="caution">
    <text evidence="3">The sequence shown here is derived from an EMBL/GenBank/DDBJ whole genome shotgun (WGS) entry which is preliminary data.</text>
</comment>
<proteinExistence type="predicted"/>
<reference evidence="3 4" key="1">
    <citation type="submission" date="2024-06" db="EMBL/GenBank/DDBJ databases">
        <title>Genomic Encyclopedia of Type Strains, Phase IV (KMG-IV): sequencing the most valuable type-strain genomes for metagenomic binning, comparative biology and taxonomic classification.</title>
        <authorList>
            <person name="Goeker M."/>
        </authorList>
    </citation>
    <scope>NUCLEOTIDE SEQUENCE [LARGE SCALE GENOMIC DNA]</scope>
    <source>
        <strain evidence="3 4">DSM 29846</strain>
    </source>
</reference>
<evidence type="ECO:0000313" key="3">
    <source>
        <dbReference type="EMBL" id="MET3591322.1"/>
    </source>
</evidence>
<accession>A0ABV2HMB2</accession>
<gene>
    <name evidence="3" type="ORF">ABID26_000701</name>
</gene>
<feature type="compositionally biased region" description="Pro residues" evidence="1">
    <location>
        <begin position="210"/>
        <end position="235"/>
    </location>
</feature>
<dbReference type="EMBL" id="JBEPLM010000001">
    <property type="protein sequence ID" value="MET3591322.1"/>
    <property type="molecule type" value="Genomic_DNA"/>
</dbReference>
<name>A0ABV2HMB2_9HYPH</name>
<dbReference type="Proteomes" id="UP001549036">
    <property type="component" value="Unassembled WGS sequence"/>
</dbReference>
<keyword evidence="2" id="KW-0732">Signal</keyword>
<feature type="region of interest" description="Disordered" evidence="1">
    <location>
        <begin position="201"/>
        <end position="236"/>
    </location>
</feature>
<evidence type="ECO:0008006" key="5">
    <source>
        <dbReference type="Google" id="ProtNLM"/>
    </source>
</evidence>
<dbReference type="Gene3D" id="3.90.226.10">
    <property type="entry name" value="2-enoyl-CoA Hydratase, Chain A, domain 1"/>
    <property type="match status" value="1"/>
</dbReference>
<evidence type="ECO:0000256" key="2">
    <source>
        <dbReference type="SAM" id="SignalP"/>
    </source>
</evidence>
<dbReference type="RefSeq" id="WP_354413823.1">
    <property type="nucleotide sequence ID" value="NZ_JBEPLM010000001.1"/>
</dbReference>
<protein>
    <recommendedName>
        <fullName evidence="5">SH3b domain-containing protein</fullName>
    </recommendedName>
</protein>